<protein>
    <submittedName>
        <fullName evidence="1">Uncharacterized protein</fullName>
    </submittedName>
</protein>
<name>D7SH41_VITVI</name>
<reference evidence="2" key="1">
    <citation type="journal article" date="2007" name="Nature">
        <title>The grapevine genome sequence suggests ancestral hexaploidization in major angiosperm phyla.</title>
        <authorList>
            <consortium name="The French-Italian Public Consortium for Grapevine Genome Characterization."/>
            <person name="Jaillon O."/>
            <person name="Aury J.-M."/>
            <person name="Noel B."/>
            <person name="Policriti A."/>
            <person name="Clepet C."/>
            <person name="Casagrande A."/>
            <person name="Choisne N."/>
            <person name="Aubourg S."/>
            <person name="Vitulo N."/>
            <person name="Jubin C."/>
            <person name="Vezzi A."/>
            <person name="Legeai F."/>
            <person name="Hugueney P."/>
            <person name="Dasilva C."/>
            <person name="Horner D."/>
            <person name="Mica E."/>
            <person name="Jublot D."/>
            <person name="Poulain J."/>
            <person name="Bruyere C."/>
            <person name="Billault A."/>
            <person name="Segurens B."/>
            <person name="Gouyvenoux M."/>
            <person name="Ugarte E."/>
            <person name="Cattonaro F."/>
            <person name="Anthouard V."/>
            <person name="Vico V."/>
            <person name="Del Fabbro C."/>
            <person name="Alaux M."/>
            <person name="Di Gaspero G."/>
            <person name="Dumas V."/>
            <person name="Felice N."/>
            <person name="Paillard S."/>
            <person name="Juman I."/>
            <person name="Moroldo M."/>
            <person name="Scalabrin S."/>
            <person name="Canaguier A."/>
            <person name="Le Clainche I."/>
            <person name="Malacrida G."/>
            <person name="Durand E."/>
            <person name="Pesole G."/>
            <person name="Laucou V."/>
            <person name="Chatelet P."/>
            <person name="Merdinoglu D."/>
            <person name="Delledonne M."/>
            <person name="Pezzotti M."/>
            <person name="Lecharny A."/>
            <person name="Scarpelli C."/>
            <person name="Artiguenave F."/>
            <person name="Pe M.E."/>
            <person name="Valle G."/>
            <person name="Morgante M."/>
            <person name="Caboche M."/>
            <person name="Adam-Blondon A.-F."/>
            <person name="Weissenbach J."/>
            <person name="Quetier F."/>
            <person name="Wincker P."/>
        </authorList>
    </citation>
    <scope>NUCLEOTIDE SEQUENCE [LARGE SCALE GENOMIC DNA]</scope>
    <source>
        <strain evidence="2">cv. Pinot noir / PN40024</strain>
    </source>
</reference>
<accession>D7SH41</accession>
<evidence type="ECO:0000313" key="2">
    <source>
        <dbReference type="Proteomes" id="UP000009183"/>
    </source>
</evidence>
<sequence length="62" mass="7415">MTILFAIENTPSLYLNLTLEEKFSSALNPIEHFKYKRISFSNGNSFNYKFLHFWIYFSITIL</sequence>
<gene>
    <name evidence="1" type="ordered locus">VIT_17s0000g00720</name>
</gene>
<keyword evidence="2" id="KW-1185">Reference proteome</keyword>
<organism evidence="1 2">
    <name type="scientific">Vitis vinifera</name>
    <name type="common">Grape</name>
    <dbReference type="NCBI Taxonomy" id="29760"/>
    <lineage>
        <taxon>Eukaryota</taxon>
        <taxon>Viridiplantae</taxon>
        <taxon>Streptophyta</taxon>
        <taxon>Embryophyta</taxon>
        <taxon>Tracheophyta</taxon>
        <taxon>Spermatophyta</taxon>
        <taxon>Magnoliopsida</taxon>
        <taxon>eudicotyledons</taxon>
        <taxon>Gunneridae</taxon>
        <taxon>Pentapetalae</taxon>
        <taxon>rosids</taxon>
        <taxon>Vitales</taxon>
        <taxon>Vitaceae</taxon>
        <taxon>Viteae</taxon>
        <taxon>Vitis</taxon>
    </lineage>
</organism>
<dbReference type="AlphaFoldDB" id="D7SH41"/>
<dbReference type="HOGENOM" id="CLU_2908670_0_0_1"/>
<dbReference type="PaxDb" id="29760-VIT_17s0000g00720.t01"/>
<evidence type="ECO:0000313" key="1">
    <source>
        <dbReference type="EMBL" id="CBI15721.3"/>
    </source>
</evidence>
<dbReference type="InParanoid" id="D7SH41"/>
<dbReference type="Proteomes" id="UP000009183">
    <property type="component" value="Chromosome 17"/>
</dbReference>
<proteinExistence type="predicted"/>
<dbReference type="EMBL" id="FN594950">
    <property type="protein sequence ID" value="CBI15721.3"/>
    <property type="molecule type" value="Genomic_DNA"/>
</dbReference>